<proteinExistence type="predicted"/>
<keyword evidence="2" id="KW-1185">Reference proteome</keyword>
<dbReference type="EMBL" id="QTSX02005065">
    <property type="protein sequence ID" value="KAJ9061475.1"/>
    <property type="molecule type" value="Genomic_DNA"/>
</dbReference>
<accession>A0ACC2SGQ0</accession>
<gene>
    <name evidence="1" type="ORF">DSO57_1020327</name>
</gene>
<protein>
    <submittedName>
        <fullName evidence="1">Uncharacterized protein</fullName>
    </submittedName>
</protein>
<organism evidence="1 2">
    <name type="scientific">Entomophthora muscae</name>
    <dbReference type="NCBI Taxonomy" id="34485"/>
    <lineage>
        <taxon>Eukaryota</taxon>
        <taxon>Fungi</taxon>
        <taxon>Fungi incertae sedis</taxon>
        <taxon>Zoopagomycota</taxon>
        <taxon>Entomophthoromycotina</taxon>
        <taxon>Entomophthoromycetes</taxon>
        <taxon>Entomophthorales</taxon>
        <taxon>Entomophthoraceae</taxon>
        <taxon>Entomophthora</taxon>
    </lineage>
</organism>
<comment type="caution">
    <text evidence="1">The sequence shown here is derived from an EMBL/GenBank/DDBJ whole genome shotgun (WGS) entry which is preliminary data.</text>
</comment>
<evidence type="ECO:0000313" key="1">
    <source>
        <dbReference type="EMBL" id="KAJ9061475.1"/>
    </source>
</evidence>
<sequence>MTSIGKEFLGKGFKRRFQGWYWPKEGRTPAEVMAYGEGARLAPGIEPGHVLVPEELEHHKLLDLLRAAEALDVYVGWISSLILVGANHKLLVLGMNNRKVGTACKRQP</sequence>
<name>A0ACC2SGQ0_9FUNG</name>
<evidence type="ECO:0000313" key="2">
    <source>
        <dbReference type="Proteomes" id="UP001165960"/>
    </source>
</evidence>
<reference evidence="1" key="1">
    <citation type="submission" date="2022-04" db="EMBL/GenBank/DDBJ databases">
        <title>Genome of the entomopathogenic fungus Entomophthora muscae.</title>
        <authorList>
            <person name="Elya C."/>
            <person name="Lovett B.R."/>
            <person name="Lee E."/>
            <person name="Macias A.M."/>
            <person name="Hajek A.E."/>
            <person name="De Bivort B.L."/>
            <person name="Kasson M.T."/>
            <person name="De Fine Licht H.H."/>
            <person name="Stajich J.E."/>
        </authorList>
    </citation>
    <scope>NUCLEOTIDE SEQUENCE</scope>
    <source>
        <strain evidence="1">Berkeley</strain>
    </source>
</reference>
<dbReference type="Proteomes" id="UP001165960">
    <property type="component" value="Unassembled WGS sequence"/>
</dbReference>